<accession>A0AC60QRI5</accession>
<organism evidence="1 2">
    <name type="scientific">Ixodes persulcatus</name>
    <name type="common">Taiga tick</name>
    <dbReference type="NCBI Taxonomy" id="34615"/>
    <lineage>
        <taxon>Eukaryota</taxon>
        <taxon>Metazoa</taxon>
        <taxon>Ecdysozoa</taxon>
        <taxon>Arthropoda</taxon>
        <taxon>Chelicerata</taxon>
        <taxon>Arachnida</taxon>
        <taxon>Acari</taxon>
        <taxon>Parasitiformes</taxon>
        <taxon>Ixodida</taxon>
        <taxon>Ixodoidea</taxon>
        <taxon>Ixodidae</taxon>
        <taxon>Ixodinae</taxon>
        <taxon>Ixodes</taxon>
    </lineage>
</organism>
<feature type="non-terminal residue" evidence="1">
    <location>
        <position position="1"/>
    </location>
</feature>
<dbReference type="EMBL" id="JABSTQ010004885">
    <property type="protein sequence ID" value="KAG0440735.1"/>
    <property type="molecule type" value="Genomic_DNA"/>
</dbReference>
<feature type="non-terminal residue" evidence="1">
    <location>
        <position position="71"/>
    </location>
</feature>
<comment type="caution">
    <text evidence="1">The sequence shown here is derived from an EMBL/GenBank/DDBJ whole genome shotgun (WGS) entry which is preliminary data.</text>
</comment>
<dbReference type="Proteomes" id="UP000805193">
    <property type="component" value="Unassembled WGS sequence"/>
</dbReference>
<protein>
    <submittedName>
        <fullName evidence="1">Uncharacterized protein</fullName>
    </submittedName>
</protein>
<gene>
    <name evidence="1" type="ORF">HPB47_016198</name>
</gene>
<reference evidence="1 2" key="1">
    <citation type="journal article" date="2020" name="Cell">
        <title>Large-Scale Comparative Analyses of Tick Genomes Elucidate Their Genetic Diversity and Vector Capacities.</title>
        <authorList>
            <consortium name="Tick Genome and Microbiome Consortium (TIGMIC)"/>
            <person name="Jia N."/>
            <person name="Wang J."/>
            <person name="Shi W."/>
            <person name="Du L."/>
            <person name="Sun Y."/>
            <person name="Zhan W."/>
            <person name="Jiang J.F."/>
            <person name="Wang Q."/>
            <person name="Zhang B."/>
            <person name="Ji P."/>
            <person name="Bell-Sakyi L."/>
            <person name="Cui X.M."/>
            <person name="Yuan T.T."/>
            <person name="Jiang B.G."/>
            <person name="Yang W.F."/>
            <person name="Lam T.T."/>
            <person name="Chang Q.C."/>
            <person name="Ding S.J."/>
            <person name="Wang X.J."/>
            <person name="Zhu J.G."/>
            <person name="Ruan X.D."/>
            <person name="Zhao L."/>
            <person name="Wei J.T."/>
            <person name="Ye R.Z."/>
            <person name="Que T.C."/>
            <person name="Du C.H."/>
            <person name="Zhou Y.H."/>
            <person name="Cheng J.X."/>
            <person name="Dai P.F."/>
            <person name="Guo W.B."/>
            <person name="Han X.H."/>
            <person name="Huang E.J."/>
            <person name="Li L.F."/>
            <person name="Wei W."/>
            <person name="Gao Y.C."/>
            <person name="Liu J.Z."/>
            <person name="Shao H.Z."/>
            <person name="Wang X."/>
            <person name="Wang C.C."/>
            <person name="Yang T.C."/>
            <person name="Huo Q.B."/>
            <person name="Li W."/>
            <person name="Chen H.Y."/>
            <person name="Chen S.E."/>
            <person name="Zhou L.G."/>
            <person name="Ni X.B."/>
            <person name="Tian J.H."/>
            <person name="Sheng Y."/>
            <person name="Liu T."/>
            <person name="Pan Y.S."/>
            <person name="Xia L.Y."/>
            <person name="Li J."/>
            <person name="Zhao F."/>
            <person name="Cao W.C."/>
        </authorList>
    </citation>
    <scope>NUCLEOTIDE SEQUENCE [LARGE SCALE GENOMIC DNA]</scope>
    <source>
        <strain evidence="1">Iper-2018</strain>
    </source>
</reference>
<sequence>SLAPLLSAYLFYMLLNNPRQFWRFVNEKLYSEINLVNSCDDNIWNSECANILNTVFSDAFTVNPPITGIPP</sequence>
<keyword evidence="2" id="KW-1185">Reference proteome</keyword>
<proteinExistence type="predicted"/>
<evidence type="ECO:0000313" key="2">
    <source>
        <dbReference type="Proteomes" id="UP000805193"/>
    </source>
</evidence>
<evidence type="ECO:0000313" key="1">
    <source>
        <dbReference type="EMBL" id="KAG0440735.1"/>
    </source>
</evidence>
<name>A0AC60QRI5_IXOPE</name>